<protein>
    <recommendedName>
        <fullName evidence="4">Cytochrome c domain-containing protein</fullName>
    </recommendedName>
</protein>
<feature type="domain" description="Cytochrome c" evidence="4">
    <location>
        <begin position="93"/>
        <end position="173"/>
    </location>
</feature>
<dbReference type="GO" id="GO:0009055">
    <property type="term" value="F:electron transfer activity"/>
    <property type="evidence" value="ECO:0007669"/>
    <property type="project" value="InterPro"/>
</dbReference>
<dbReference type="Gene3D" id="1.10.760.10">
    <property type="entry name" value="Cytochrome c-like domain"/>
    <property type="match status" value="1"/>
</dbReference>
<evidence type="ECO:0000256" key="3">
    <source>
        <dbReference type="ARBA" id="ARBA00023004"/>
    </source>
</evidence>
<keyword evidence="2" id="KW-0479">Metal-binding</keyword>
<evidence type="ECO:0000259" key="4">
    <source>
        <dbReference type="Pfam" id="PF21342"/>
    </source>
</evidence>
<dbReference type="AlphaFoldDB" id="A0A3B1BXG0"/>
<evidence type="ECO:0000256" key="2">
    <source>
        <dbReference type="ARBA" id="ARBA00022723"/>
    </source>
</evidence>
<dbReference type="Pfam" id="PF21342">
    <property type="entry name" value="SoxA-TsdA_cyt-c"/>
    <property type="match status" value="1"/>
</dbReference>
<dbReference type="InterPro" id="IPR036909">
    <property type="entry name" value="Cyt_c-like_dom_sf"/>
</dbReference>
<keyword evidence="1" id="KW-0349">Heme</keyword>
<dbReference type="GO" id="GO:0046872">
    <property type="term" value="F:metal ion binding"/>
    <property type="evidence" value="ECO:0007669"/>
    <property type="project" value="UniProtKB-KW"/>
</dbReference>
<dbReference type="GO" id="GO:0020037">
    <property type="term" value="F:heme binding"/>
    <property type="evidence" value="ECO:0007669"/>
    <property type="project" value="InterPro"/>
</dbReference>
<evidence type="ECO:0000256" key="1">
    <source>
        <dbReference type="ARBA" id="ARBA00022617"/>
    </source>
</evidence>
<sequence length="206" mass="22229">MVVIRFCLGITTLAILLVFGFGSSDNAYAANPCNPCAKNACNPCAKNACNPCAKNACNPCAKNACNPCNPCASAPSKPIRSIHVTDWNKLVAKGKALWNNEDLGKSGLACMTCHDEYERLNVDKHQGQWPHAVKMTNDIVTLDQMINFCMINPMEGSPLDSNGVEMTAMAAYYREYVKAYKPENPCAKNACNPCAKNPCGGNPCGR</sequence>
<organism evidence="5">
    <name type="scientific">hydrothermal vent metagenome</name>
    <dbReference type="NCBI Taxonomy" id="652676"/>
    <lineage>
        <taxon>unclassified sequences</taxon>
        <taxon>metagenomes</taxon>
        <taxon>ecological metagenomes</taxon>
    </lineage>
</organism>
<keyword evidence="3" id="KW-0408">Iron</keyword>
<proteinExistence type="predicted"/>
<dbReference type="EMBL" id="UOGE01000010">
    <property type="protein sequence ID" value="VAX16504.1"/>
    <property type="molecule type" value="Genomic_DNA"/>
</dbReference>
<name>A0A3B1BXG0_9ZZZZ</name>
<dbReference type="InterPro" id="IPR009056">
    <property type="entry name" value="Cyt_c-like_dom"/>
</dbReference>
<gene>
    <name evidence="5" type="ORF">MNBD_NITROSPINAE02-191</name>
</gene>
<evidence type="ECO:0000313" key="5">
    <source>
        <dbReference type="EMBL" id="VAX16504.1"/>
    </source>
</evidence>
<dbReference type="SUPFAM" id="SSF46626">
    <property type="entry name" value="Cytochrome c"/>
    <property type="match status" value="1"/>
</dbReference>
<reference evidence="5" key="1">
    <citation type="submission" date="2018-06" db="EMBL/GenBank/DDBJ databases">
        <authorList>
            <person name="Zhirakovskaya E."/>
        </authorList>
    </citation>
    <scope>NUCLEOTIDE SEQUENCE</scope>
</reference>
<accession>A0A3B1BXG0</accession>